<accession>A0A1D3DUG6</accession>
<reference evidence="2 3" key="1">
    <citation type="journal article" date="2013" name="Genome Announc.">
        <title>Genome Sequence of Streptomyces violaceusniger Strain SPC6, a Halotolerant Streptomycete That Exhibits Rapid Growth and Development.</title>
        <authorList>
            <person name="Chen X."/>
            <person name="Zhang B."/>
            <person name="Zhang W."/>
            <person name="Wu X."/>
            <person name="Zhang M."/>
            <person name="Chen T."/>
            <person name="Liu G."/>
            <person name="Dyson P."/>
        </authorList>
    </citation>
    <scope>NUCLEOTIDE SEQUENCE [LARGE SCALE GENOMIC DNA]</scope>
    <source>
        <strain evidence="2 3">SPC6</strain>
    </source>
</reference>
<keyword evidence="3" id="KW-1185">Reference proteome</keyword>
<comment type="caution">
    <text evidence="2">The sequence shown here is derived from an EMBL/GenBank/DDBJ whole genome shotgun (WGS) entry which is preliminary data.</text>
</comment>
<organism evidence="2 3">
    <name type="scientific">Streptomyces thermolilacinus SPC6</name>
    <dbReference type="NCBI Taxonomy" id="1306406"/>
    <lineage>
        <taxon>Bacteria</taxon>
        <taxon>Bacillati</taxon>
        <taxon>Actinomycetota</taxon>
        <taxon>Actinomycetes</taxon>
        <taxon>Kitasatosporales</taxon>
        <taxon>Streptomycetaceae</taxon>
        <taxon>Streptomyces</taxon>
    </lineage>
</organism>
<gene>
    <name evidence="2" type="ORF">J116_017270</name>
</gene>
<name>A0A1D3DUG6_9ACTN</name>
<dbReference type="AlphaFoldDB" id="A0A1D3DUG6"/>
<proteinExistence type="predicted"/>
<evidence type="ECO:0000256" key="1">
    <source>
        <dbReference type="SAM" id="MobiDB-lite"/>
    </source>
</evidence>
<dbReference type="EMBL" id="ASHX02000001">
    <property type="protein sequence ID" value="OEJ95965.1"/>
    <property type="molecule type" value="Genomic_DNA"/>
</dbReference>
<feature type="region of interest" description="Disordered" evidence="1">
    <location>
        <begin position="197"/>
        <end position="261"/>
    </location>
</feature>
<sequence>MTFVFPVREAHGERLAFETASMRAPGSRDGECLRTAEARIRAAEPVKDAVRTPRYWLHLTEADGTASRTRLRGGLEENPSARPGRPVEVTYWRGQIRYVEFPDGSGCVDRSRRRRHDLDLVLVDDPARSRRLDALAGDAVLRQERQIAVDPVDEVARRRLEPGHRAGVEVRVVDGGVGVGRVRVGGVVPVVRRAPEPVLVGGQPPLPGQGVGQREDPGVVAPGTARRGLEADVQESPGHPADATPARRVPEPPGRPRARPR</sequence>
<protein>
    <submittedName>
        <fullName evidence="2">Uncharacterized protein</fullName>
    </submittedName>
</protein>
<evidence type="ECO:0000313" key="2">
    <source>
        <dbReference type="EMBL" id="OEJ95965.1"/>
    </source>
</evidence>
<evidence type="ECO:0000313" key="3">
    <source>
        <dbReference type="Proteomes" id="UP000095329"/>
    </source>
</evidence>
<dbReference type="Proteomes" id="UP000095329">
    <property type="component" value="Unassembled WGS sequence"/>
</dbReference>